<dbReference type="GO" id="GO:0043565">
    <property type="term" value="F:sequence-specific DNA binding"/>
    <property type="evidence" value="ECO:0007669"/>
    <property type="project" value="TreeGrafter"/>
</dbReference>
<feature type="compositionally biased region" description="Polar residues" evidence="2">
    <location>
        <begin position="212"/>
        <end position="221"/>
    </location>
</feature>
<dbReference type="GO" id="GO:0060962">
    <property type="term" value="P:regulation of ribosomal protein gene transcription by RNA polymerase II"/>
    <property type="evidence" value="ECO:0007669"/>
    <property type="project" value="InterPro"/>
</dbReference>
<dbReference type="PROSITE" id="PS50006">
    <property type="entry name" value="FHA_DOMAIN"/>
    <property type="match status" value="1"/>
</dbReference>
<reference evidence="4" key="1">
    <citation type="submission" date="2021-01" db="EMBL/GenBank/DDBJ databases">
        <authorList>
            <person name="Corre E."/>
            <person name="Pelletier E."/>
            <person name="Niang G."/>
            <person name="Scheremetjew M."/>
            <person name="Finn R."/>
            <person name="Kale V."/>
            <person name="Holt S."/>
            <person name="Cochrane G."/>
            <person name="Meng A."/>
            <person name="Brown T."/>
            <person name="Cohen L."/>
        </authorList>
    </citation>
    <scope>NUCLEOTIDE SEQUENCE</scope>
    <source>
        <strain evidence="4">CCMP2078</strain>
    </source>
</reference>
<dbReference type="InterPro" id="IPR008984">
    <property type="entry name" value="SMAD_FHA_dom_sf"/>
</dbReference>
<dbReference type="InterPro" id="IPR000253">
    <property type="entry name" value="FHA_dom"/>
</dbReference>
<feature type="region of interest" description="Disordered" evidence="2">
    <location>
        <begin position="203"/>
        <end position="231"/>
    </location>
</feature>
<dbReference type="SUPFAM" id="SSF49879">
    <property type="entry name" value="SMAD/FHA domain"/>
    <property type="match status" value="1"/>
</dbReference>
<organism evidence="4">
    <name type="scientific">Pinguiococcus pyrenoidosus</name>
    <dbReference type="NCBI Taxonomy" id="172671"/>
    <lineage>
        <taxon>Eukaryota</taxon>
        <taxon>Sar</taxon>
        <taxon>Stramenopiles</taxon>
        <taxon>Ochrophyta</taxon>
        <taxon>Pinguiophyceae</taxon>
        <taxon>Pinguiochrysidales</taxon>
        <taxon>Pinguiochrysidaceae</taxon>
        <taxon>Pinguiococcus</taxon>
    </lineage>
</organism>
<feature type="domain" description="FHA" evidence="3">
    <location>
        <begin position="30"/>
        <end position="88"/>
    </location>
</feature>
<dbReference type="PANTHER" id="PTHR21712:SF29">
    <property type="entry name" value="PRE-RRNA-PROCESSING PROTEIN FHL1"/>
    <property type="match status" value="1"/>
</dbReference>
<gene>
    <name evidence="4" type="ORF">PPYR1160_LOCUS6811</name>
</gene>
<evidence type="ECO:0000259" key="3">
    <source>
        <dbReference type="PROSITE" id="PS50006"/>
    </source>
</evidence>
<evidence type="ECO:0000256" key="2">
    <source>
        <dbReference type="SAM" id="MobiDB-lite"/>
    </source>
</evidence>
<accession>A0A7R9U8D9</accession>
<dbReference type="EMBL" id="HBEA01008855">
    <property type="protein sequence ID" value="CAD8257319.1"/>
    <property type="molecule type" value="Transcribed_RNA"/>
</dbReference>
<dbReference type="PANTHER" id="PTHR21712">
    <property type="entry name" value="PRE-RRNA-PROCESSING PROTEIN FHL1"/>
    <property type="match status" value="1"/>
</dbReference>
<proteinExistence type="predicted"/>
<evidence type="ECO:0000313" key="4">
    <source>
        <dbReference type="EMBL" id="CAD8257319.1"/>
    </source>
</evidence>
<name>A0A7R9U8D9_9STRA</name>
<dbReference type="InterPro" id="IPR045178">
    <property type="entry name" value="Fhl1/FHA1"/>
</dbReference>
<dbReference type="AlphaFoldDB" id="A0A7R9U8D9"/>
<protein>
    <recommendedName>
        <fullName evidence="3">FHA domain-containing protein</fullName>
    </recommendedName>
</protein>
<keyword evidence="1" id="KW-0539">Nucleus</keyword>
<sequence>MSKGQEAFFKLFGVTAEDESLEYYGNAERLVLGRSRLTPKDEGEEFFGAGSVPQLSRRHAVIYWSRKRATWRIECLSKNGCTVDATDYPQGGDAVLNNGSAVRIASARFYFLLPKVTRKRKRDGTTDARALKSGYLKLLADVFEGPKRVKNAHAKGLSQETLRAEIIKDNPHLLSDVKSRRNMTRGIKRYLEDENLFTKIEGKEGDAPRYKYNNTSGTSLSKEAPEPVDLT</sequence>
<dbReference type="Gene3D" id="2.60.200.20">
    <property type="match status" value="1"/>
</dbReference>
<dbReference type="Pfam" id="PF00498">
    <property type="entry name" value="FHA"/>
    <property type="match status" value="1"/>
</dbReference>
<evidence type="ECO:0000256" key="1">
    <source>
        <dbReference type="ARBA" id="ARBA00023242"/>
    </source>
</evidence>
<dbReference type="GO" id="GO:0005634">
    <property type="term" value="C:nucleus"/>
    <property type="evidence" value="ECO:0007669"/>
    <property type="project" value="UniProtKB-ARBA"/>
</dbReference>